<accession>A0A1U9NM53</accession>
<reference evidence="2" key="1">
    <citation type="submission" date="2017-02" db="EMBL/GenBank/DDBJ databases">
        <title>Comparative genomics and description of representatives of a novel lineage of planctomycetes thriving in anoxic sediments.</title>
        <authorList>
            <person name="Spring S."/>
            <person name="Bunk B."/>
            <person name="Sproer C."/>
        </authorList>
    </citation>
    <scope>NUCLEOTIDE SEQUENCE [LARGE SCALE GENOMIC DNA]</scope>
    <source>
        <strain evidence="2">ST-NAGAB-D1</strain>
    </source>
</reference>
<evidence type="ECO:0000313" key="2">
    <source>
        <dbReference type="Proteomes" id="UP000189674"/>
    </source>
</evidence>
<dbReference type="STRING" id="1936003.STSP2_01990"/>
<gene>
    <name evidence="1" type="ORF">STSP2_01990</name>
</gene>
<sequence length="35" mass="4217">MRSSYIWRLFERVPKTGQVFKVELFSGILSRKTKK</sequence>
<dbReference type="EMBL" id="CP019791">
    <property type="protein sequence ID" value="AQT68814.1"/>
    <property type="molecule type" value="Genomic_DNA"/>
</dbReference>
<dbReference type="Proteomes" id="UP000189674">
    <property type="component" value="Chromosome"/>
</dbReference>
<proteinExistence type="predicted"/>
<protein>
    <submittedName>
        <fullName evidence="1">Uncharacterized protein</fullName>
    </submittedName>
</protein>
<evidence type="ECO:0000313" key="1">
    <source>
        <dbReference type="EMBL" id="AQT68814.1"/>
    </source>
</evidence>
<keyword evidence="2" id="KW-1185">Reference proteome</keyword>
<name>A0A1U9NM53_9BACT</name>
<dbReference type="AlphaFoldDB" id="A0A1U9NM53"/>
<organism evidence="1 2">
    <name type="scientific">Anaerohalosphaera lusitana</name>
    <dbReference type="NCBI Taxonomy" id="1936003"/>
    <lineage>
        <taxon>Bacteria</taxon>
        <taxon>Pseudomonadati</taxon>
        <taxon>Planctomycetota</taxon>
        <taxon>Phycisphaerae</taxon>
        <taxon>Sedimentisphaerales</taxon>
        <taxon>Anaerohalosphaeraceae</taxon>
        <taxon>Anaerohalosphaera</taxon>
    </lineage>
</organism>
<dbReference type="KEGG" id="alus:STSP2_01990"/>